<comment type="caution">
    <text evidence="7">The sequence shown here is derived from an EMBL/GenBank/DDBJ whole genome shotgun (WGS) entry which is preliminary data.</text>
</comment>
<sequence>MYGLTDSLVVLPDSPGGERASRRVPHRAPQVVAHPSGRPWLVGRWAADELVVGGAGDVRIAAFGRCPVDSARLAEAARRVGRPADLDALARTLPGSAHLVASVAGRVRFQGTATGSRPVFTARLDGVTVASDRADALAAMIGAEPDEDLLAVHVACGPLVPPLSERAWWRGVHRVPPDRYLDLAPDRAGTVRWWTPPDPVLPLRVGARRVREALREAVAWRRPAHGRLSADLSGGMDSTSLCFLAAEHTPDLLTFRRTEGGATNDDPRYAAEAARALDRAEHLELLDDDGPPVFAPPYSLPDTEAPHAFVRGLNGTRFQVRWLVGHGATLHLAGHGADELFTGGAAYLHTLIRRRPLTALKHLRVHLALGRWPLLPTLRALLDHRDVRSWWRDSADSLTGPPPPPDNPRLGWADPLSRSPWATADAVGTARRVLREVAAEAVPAAGDRGRHETLSCLRSAGPVLRQVVRDHAAEGLRLDLPFLDDRVVEAALAVRPHERNDPWRYKPLLAEAMRGRVPAAVLDRRTKGDYEELVLRAQHRHIPDLLDLFADSALAARGLIDVDALRAGLYAQQGTALDDVSPNLEMTLGCEMWVRETRAVRPADPVPTGPPPTDTRFPVG</sequence>
<evidence type="ECO:0000256" key="2">
    <source>
        <dbReference type="ARBA" id="ARBA00012737"/>
    </source>
</evidence>
<feature type="region of interest" description="Disordered" evidence="5">
    <location>
        <begin position="601"/>
        <end position="620"/>
    </location>
</feature>
<dbReference type="EC" id="6.3.5.4" evidence="2"/>
<evidence type="ECO:0000256" key="4">
    <source>
        <dbReference type="ARBA" id="ARBA00048741"/>
    </source>
</evidence>
<dbReference type="GO" id="GO:0004066">
    <property type="term" value="F:asparagine synthase (glutamine-hydrolyzing) activity"/>
    <property type="evidence" value="ECO:0007669"/>
    <property type="project" value="UniProtKB-EC"/>
</dbReference>
<keyword evidence="3" id="KW-0028">Amino-acid biosynthesis</keyword>
<dbReference type="InterPro" id="IPR014729">
    <property type="entry name" value="Rossmann-like_a/b/a_fold"/>
</dbReference>
<keyword evidence="8" id="KW-1185">Reference proteome</keyword>
<evidence type="ECO:0000256" key="1">
    <source>
        <dbReference type="ARBA" id="ARBA00005187"/>
    </source>
</evidence>
<evidence type="ECO:0000313" key="8">
    <source>
        <dbReference type="Proteomes" id="UP000282084"/>
    </source>
</evidence>
<dbReference type="InterPro" id="IPR051786">
    <property type="entry name" value="ASN_synthetase/amidase"/>
</dbReference>
<dbReference type="GO" id="GO:0006529">
    <property type="term" value="P:asparagine biosynthetic process"/>
    <property type="evidence" value="ECO:0007669"/>
    <property type="project" value="UniProtKB-KW"/>
</dbReference>
<gene>
    <name evidence="7" type="ORF">C8E97_3246</name>
</gene>
<name>A0A495W0G4_9PSEU</name>
<evidence type="ECO:0000256" key="5">
    <source>
        <dbReference type="SAM" id="MobiDB-lite"/>
    </source>
</evidence>
<evidence type="ECO:0000259" key="6">
    <source>
        <dbReference type="Pfam" id="PF00733"/>
    </source>
</evidence>
<keyword evidence="3" id="KW-0061">Asparagine biosynthesis</keyword>
<proteinExistence type="predicted"/>
<dbReference type="InterPro" id="IPR001962">
    <property type="entry name" value="Asn_synthase"/>
</dbReference>
<accession>A0A495W0G4</accession>
<feature type="domain" description="Asparagine synthetase" evidence="6">
    <location>
        <begin position="210"/>
        <end position="595"/>
    </location>
</feature>
<dbReference type="PANTHER" id="PTHR43284">
    <property type="entry name" value="ASPARAGINE SYNTHETASE (GLUTAMINE-HYDROLYZING)"/>
    <property type="match status" value="1"/>
</dbReference>
<dbReference type="Pfam" id="PF00733">
    <property type="entry name" value="Asn_synthase"/>
    <property type="match status" value="1"/>
</dbReference>
<protein>
    <recommendedName>
        <fullName evidence="2">asparagine synthase (glutamine-hydrolyzing)</fullName>
        <ecNumber evidence="2">6.3.5.4</ecNumber>
    </recommendedName>
</protein>
<feature type="region of interest" description="Disordered" evidence="5">
    <location>
        <begin position="394"/>
        <end position="414"/>
    </location>
</feature>
<dbReference type="PANTHER" id="PTHR43284:SF1">
    <property type="entry name" value="ASPARAGINE SYNTHETASE"/>
    <property type="match status" value="1"/>
</dbReference>
<feature type="compositionally biased region" description="Pro residues" evidence="5">
    <location>
        <begin position="604"/>
        <end position="613"/>
    </location>
</feature>
<dbReference type="Proteomes" id="UP000282084">
    <property type="component" value="Unassembled WGS sequence"/>
</dbReference>
<comment type="catalytic activity">
    <reaction evidence="4">
        <text>L-aspartate + L-glutamine + ATP + H2O = L-asparagine + L-glutamate + AMP + diphosphate + H(+)</text>
        <dbReference type="Rhea" id="RHEA:12228"/>
        <dbReference type="ChEBI" id="CHEBI:15377"/>
        <dbReference type="ChEBI" id="CHEBI:15378"/>
        <dbReference type="ChEBI" id="CHEBI:29985"/>
        <dbReference type="ChEBI" id="CHEBI:29991"/>
        <dbReference type="ChEBI" id="CHEBI:30616"/>
        <dbReference type="ChEBI" id="CHEBI:33019"/>
        <dbReference type="ChEBI" id="CHEBI:58048"/>
        <dbReference type="ChEBI" id="CHEBI:58359"/>
        <dbReference type="ChEBI" id="CHEBI:456215"/>
        <dbReference type="EC" id="6.3.5.4"/>
    </reaction>
</comment>
<dbReference type="Gene3D" id="3.40.50.620">
    <property type="entry name" value="HUPs"/>
    <property type="match status" value="2"/>
</dbReference>
<organism evidence="7 8">
    <name type="scientific">Saccharothrix australiensis</name>
    <dbReference type="NCBI Taxonomy" id="2072"/>
    <lineage>
        <taxon>Bacteria</taxon>
        <taxon>Bacillati</taxon>
        <taxon>Actinomycetota</taxon>
        <taxon>Actinomycetes</taxon>
        <taxon>Pseudonocardiales</taxon>
        <taxon>Pseudonocardiaceae</taxon>
        <taxon>Saccharothrix</taxon>
    </lineage>
</organism>
<evidence type="ECO:0000313" key="7">
    <source>
        <dbReference type="EMBL" id="RKT54600.1"/>
    </source>
</evidence>
<comment type="pathway">
    <text evidence="1">Amino-acid biosynthesis; L-asparagine biosynthesis; L-asparagine from L-aspartate (L-Gln route): step 1/1.</text>
</comment>
<evidence type="ECO:0000256" key="3">
    <source>
        <dbReference type="ARBA" id="ARBA00022888"/>
    </source>
</evidence>
<dbReference type="EMBL" id="RBXO01000001">
    <property type="protein sequence ID" value="RKT54600.1"/>
    <property type="molecule type" value="Genomic_DNA"/>
</dbReference>
<dbReference type="SUPFAM" id="SSF52402">
    <property type="entry name" value="Adenine nucleotide alpha hydrolases-like"/>
    <property type="match status" value="1"/>
</dbReference>
<dbReference type="AlphaFoldDB" id="A0A495W0G4"/>
<reference evidence="7 8" key="1">
    <citation type="submission" date="2018-10" db="EMBL/GenBank/DDBJ databases">
        <title>Sequencing the genomes of 1000 actinobacteria strains.</title>
        <authorList>
            <person name="Klenk H.-P."/>
        </authorList>
    </citation>
    <scope>NUCLEOTIDE SEQUENCE [LARGE SCALE GENOMIC DNA]</scope>
    <source>
        <strain evidence="7 8">DSM 43800</strain>
    </source>
</reference>